<dbReference type="RefSeq" id="WP_210599181.1">
    <property type="nucleotide sequence ID" value="NZ_JAGKSQ010000012.1"/>
</dbReference>
<comment type="catalytic activity">
    <reaction evidence="1">
        <text>5-oxo-L-proline + ATP + 2 H2O = L-glutamate + ADP + phosphate + H(+)</text>
        <dbReference type="Rhea" id="RHEA:10348"/>
        <dbReference type="ChEBI" id="CHEBI:15377"/>
        <dbReference type="ChEBI" id="CHEBI:15378"/>
        <dbReference type="ChEBI" id="CHEBI:29985"/>
        <dbReference type="ChEBI" id="CHEBI:30616"/>
        <dbReference type="ChEBI" id="CHEBI:43474"/>
        <dbReference type="ChEBI" id="CHEBI:58402"/>
        <dbReference type="ChEBI" id="CHEBI:456216"/>
        <dbReference type="EC" id="3.5.2.9"/>
    </reaction>
</comment>
<comment type="subunit">
    <text evidence="1">Forms a complex composed of PxpA, PxpB and PxpC.</text>
</comment>
<dbReference type="PANTHER" id="PTHR30292:SF0">
    <property type="entry name" value="5-OXOPROLINASE SUBUNIT A"/>
    <property type="match status" value="1"/>
</dbReference>
<reference evidence="2" key="1">
    <citation type="submission" date="2021-03" db="EMBL/GenBank/DDBJ databases">
        <title>Bacillus suaedae sp. nov., isolated from Suaeda aralocaspica.</title>
        <authorList>
            <person name="Lei R.F.R."/>
        </authorList>
    </citation>
    <scope>NUCLEOTIDE SEQUENCE</scope>
    <source>
        <strain evidence="2">YZJH907-2</strain>
    </source>
</reference>
<dbReference type="Pfam" id="PF03746">
    <property type="entry name" value="LamB_YcsF"/>
    <property type="match status" value="1"/>
</dbReference>
<keyword evidence="1" id="KW-0378">Hydrolase</keyword>
<dbReference type="EMBL" id="JAGKSQ010000012">
    <property type="protein sequence ID" value="MBP3953323.1"/>
    <property type="molecule type" value="Genomic_DNA"/>
</dbReference>
<dbReference type="NCBIfam" id="NF003816">
    <property type="entry name" value="PRK05406.1-5"/>
    <property type="match status" value="1"/>
</dbReference>
<gene>
    <name evidence="1" type="primary">pxpA</name>
    <name evidence="2" type="ORF">J7W16_19600</name>
</gene>
<evidence type="ECO:0000313" key="2">
    <source>
        <dbReference type="EMBL" id="MBP3953323.1"/>
    </source>
</evidence>
<dbReference type="AlphaFoldDB" id="A0A941ARV2"/>
<evidence type="ECO:0000313" key="3">
    <source>
        <dbReference type="Proteomes" id="UP000678228"/>
    </source>
</evidence>
<dbReference type="NCBIfam" id="NF003814">
    <property type="entry name" value="PRK05406.1-3"/>
    <property type="match status" value="1"/>
</dbReference>
<keyword evidence="3" id="KW-1185">Reference proteome</keyword>
<protein>
    <recommendedName>
        <fullName evidence="1">5-oxoprolinase subunit A</fullName>
        <shortName evidence="1">5-OPase subunit A</shortName>
        <ecNumber evidence="1">3.5.2.9</ecNumber>
    </recommendedName>
    <alternativeName>
        <fullName evidence="1">5-oxoprolinase (ATP-hydrolyzing) subunit A</fullName>
    </alternativeName>
</protein>
<dbReference type="GO" id="GO:0005975">
    <property type="term" value="P:carbohydrate metabolic process"/>
    <property type="evidence" value="ECO:0007669"/>
    <property type="project" value="InterPro"/>
</dbReference>
<dbReference type="GO" id="GO:0017168">
    <property type="term" value="F:5-oxoprolinase (ATP-hydrolyzing) activity"/>
    <property type="evidence" value="ECO:0007669"/>
    <property type="project" value="UniProtKB-UniRule"/>
</dbReference>
<dbReference type="Gene3D" id="3.20.20.370">
    <property type="entry name" value="Glycoside hydrolase/deacetylase"/>
    <property type="match status" value="1"/>
</dbReference>
<dbReference type="PANTHER" id="PTHR30292">
    <property type="entry name" value="UNCHARACTERIZED PROTEIN YBGL-RELATED"/>
    <property type="match status" value="1"/>
</dbReference>
<dbReference type="HAMAP" id="MF_00691">
    <property type="entry name" value="PxpA"/>
    <property type="match status" value="1"/>
</dbReference>
<comment type="caution">
    <text evidence="2">The sequence shown here is derived from an EMBL/GenBank/DDBJ whole genome shotgun (WGS) entry which is preliminary data.</text>
</comment>
<sequence length="253" mass="27640">MVTVDLNSDVGESFGAFKVGEDRELMKHITSANIACGYHAGDHNIMAETVKLAIEHGVKIGAHPGFADLIGFGRRAIETSKEDIFHSVVYQINALRGFCQMNGVKMNHVKPHGALYNQAAINPEIAEAIAKAVFVTDPTLILYGLSGSALIKAGKKYRLTVANEVFADRTYQIDGTLTPRREPNALIHDSQIAVEQVLLMVQEKVVKTVDGTFIPIEADTVCLHGDSKDAVRFGMDLRVRLEREGIIVRSLGN</sequence>
<dbReference type="InterPro" id="IPR005501">
    <property type="entry name" value="LamB/YcsF/PxpA-like"/>
</dbReference>
<accession>A0A941ARV2</accession>
<organism evidence="2 3">
    <name type="scientific">Halalkalibacter suaedae</name>
    <dbReference type="NCBI Taxonomy" id="2822140"/>
    <lineage>
        <taxon>Bacteria</taxon>
        <taxon>Bacillati</taxon>
        <taxon>Bacillota</taxon>
        <taxon>Bacilli</taxon>
        <taxon>Bacillales</taxon>
        <taxon>Bacillaceae</taxon>
        <taxon>Halalkalibacter</taxon>
    </lineage>
</organism>
<dbReference type="CDD" id="cd10787">
    <property type="entry name" value="LamB_YcsF_like"/>
    <property type="match status" value="1"/>
</dbReference>
<dbReference type="SUPFAM" id="SSF88713">
    <property type="entry name" value="Glycoside hydrolase/deacetylase"/>
    <property type="match status" value="1"/>
</dbReference>
<dbReference type="EC" id="3.5.2.9" evidence="1"/>
<dbReference type="InterPro" id="IPR011330">
    <property type="entry name" value="Glyco_hydro/deAcase_b/a-brl"/>
</dbReference>
<evidence type="ECO:0000256" key="1">
    <source>
        <dbReference type="HAMAP-Rule" id="MF_00691"/>
    </source>
</evidence>
<dbReference type="GO" id="GO:0005524">
    <property type="term" value="F:ATP binding"/>
    <property type="evidence" value="ECO:0007669"/>
    <property type="project" value="UniProtKB-UniRule"/>
</dbReference>
<comment type="similarity">
    <text evidence="1">Belongs to the LamB/PxpA family.</text>
</comment>
<keyword evidence="1" id="KW-0067">ATP-binding</keyword>
<name>A0A941ARV2_9BACI</name>
<dbReference type="Proteomes" id="UP000678228">
    <property type="component" value="Unassembled WGS sequence"/>
</dbReference>
<comment type="function">
    <text evidence="1">Catalyzes the cleavage of 5-oxoproline to form L-glutamate coupled to the hydrolysis of ATP to ADP and inorganic phosphate.</text>
</comment>
<proteinExistence type="inferred from homology"/>
<keyword evidence="1" id="KW-0547">Nucleotide-binding</keyword>